<feature type="region of interest" description="Disordered" evidence="1">
    <location>
        <begin position="1212"/>
        <end position="1242"/>
    </location>
</feature>
<name>A0AAD8YAT0_9STRA</name>
<dbReference type="GO" id="GO:0005506">
    <property type="term" value="F:iron ion binding"/>
    <property type="evidence" value="ECO:0007669"/>
    <property type="project" value="InterPro"/>
</dbReference>
<dbReference type="Gene3D" id="3.40.50.1820">
    <property type="entry name" value="alpha/beta hydrolase"/>
    <property type="match status" value="1"/>
</dbReference>
<dbReference type="GO" id="GO:0016020">
    <property type="term" value="C:membrane"/>
    <property type="evidence" value="ECO:0007669"/>
    <property type="project" value="TreeGrafter"/>
</dbReference>
<dbReference type="Proteomes" id="UP001224775">
    <property type="component" value="Unassembled WGS sequence"/>
</dbReference>
<evidence type="ECO:0000256" key="2">
    <source>
        <dbReference type="SAM" id="Phobius"/>
    </source>
</evidence>
<feature type="transmembrane region" description="Helical" evidence="2">
    <location>
        <begin position="1171"/>
        <end position="1192"/>
    </location>
</feature>
<dbReference type="GO" id="GO:0004497">
    <property type="term" value="F:monooxygenase activity"/>
    <property type="evidence" value="ECO:0007669"/>
    <property type="project" value="InterPro"/>
</dbReference>
<comment type="caution">
    <text evidence="4">The sequence shown here is derived from an EMBL/GenBank/DDBJ whole genome shotgun (WGS) entry which is preliminary data.</text>
</comment>
<evidence type="ECO:0000256" key="1">
    <source>
        <dbReference type="SAM" id="MobiDB-lite"/>
    </source>
</evidence>
<dbReference type="GO" id="GO:0016705">
    <property type="term" value="F:oxidoreductase activity, acting on paired donors, with incorporation or reduction of molecular oxygen"/>
    <property type="evidence" value="ECO:0007669"/>
    <property type="project" value="InterPro"/>
</dbReference>
<dbReference type="InterPro" id="IPR036396">
    <property type="entry name" value="Cyt_P450_sf"/>
</dbReference>
<organism evidence="4 5">
    <name type="scientific">Skeletonema marinoi</name>
    <dbReference type="NCBI Taxonomy" id="267567"/>
    <lineage>
        <taxon>Eukaryota</taxon>
        <taxon>Sar</taxon>
        <taxon>Stramenopiles</taxon>
        <taxon>Ochrophyta</taxon>
        <taxon>Bacillariophyta</taxon>
        <taxon>Coscinodiscophyceae</taxon>
        <taxon>Thalassiosirophycidae</taxon>
        <taxon>Thalassiosirales</taxon>
        <taxon>Skeletonemataceae</taxon>
        <taxon>Skeletonema</taxon>
        <taxon>Skeletonema marinoi-dohrnii complex</taxon>
    </lineage>
</organism>
<dbReference type="SUPFAM" id="SSF53474">
    <property type="entry name" value="alpha/beta-Hydrolases"/>
    <property type="match status" value="1"/>
</dbReference>
<gene>
    <name evidence="4" type="ORF">QTG54_006601</name>
</gene>
<keyword evidence="5" id="KW-1185">Reference proteome</keyword>
<keyword evidence="2" id="KW-0812">Transmembrane</keyword>
<dbReference type="GO" id="GO:0020037">
    <property type="term" value="F:heme binding"/>
    <property type="evidence" value="ECO:0007669"/>
    <property type="project" value="InterPro"/>
</dbReference>
<keyword evidence="2" id="KW-0472">Membrane</keyword>
<proteinExistence type="predicted"/>
<protein>
    <recommendedName>
        <fullName evidence="3">AB hydrolase-1 domain-containing protein</fullName>
    </recommendedName>
</protein>
<feature type="compositionally biased region" description="Polar residues" evidence="1">
    <location>
        <begin position="1372"/>
        <end position="1381"/>
    </location>
</feature>
<feature type="compositionally biased region" description="Acidic residues" evidence="1">
    <location>
        <begin position="1215"/>
        <end position="1227"/>
    </location>
</feature>
<accession>A0AAD8YAT0</accession>
<dbReference type="InterPro" id="IPR000073">
    <property type="entry name" value="AB_hydrolase_1"/>
</dbReference>
<evidence type="ECO:0000313" key="5">
    <source>
        <dbReference type="Proteomes" id="UP001224775"/>
    </source>
</evidence>
<evidence type="ECO:0000259" key="3">
    <source>
        <dbReference type="Pfam" id="PF00561"/>
    </source>
</evidence>
<feature type="transmembrane region" description="Helical" evidence="2">
    <location>
        <begin position="1112"/>
        <end position="1139"/>
    </location>
</feature>
<feature type="compositionally biased region" description="Low complexity" evidence="1">
    <location>
        <begin position="1346"/>
        <end position="1357"/>
    </location>
</feature>
<dbReference type="InterPro" id="IPR050266">
    <property type="entry name" value="AB_hydrolase_sf"/>
</dbReference>
<reference evidence="4" key="1">
    <citation type="submission" date="2023-06" db="EMBL/GenBank/DDBJ databases">
        <title>Survivors Of The Sea: Transcriptome response of Skeletonema marinoi to long-term dormancy.</title>
        <authorList>
            <person name="Pinder M.I.M."/>
            <person name="Kourtchenko O."/>
            <person name="Robertson E.K."/>
            <person name="Larsson T."/>
            <person name="Maumus F."/>
            <person name="Osuna-Cruz C.M."/>
            <person name="Vancaester E."/>
            <person name="Stenow R."/>
            <person name="Vandepoele K."/>
            <person name="Ploug H."/>
            <person name="Bruchert V."/>
            <person name="Godhe A."/>
            <person name="Topel M."/>
        </authorList>
    </citation>
    <scope>NUCLEOTIDE SEQUENCE</scope>
    <source>
        <strain evidence="4">R05AC</strain>
    </source>
</reference>
<feature type="compositionally biased region" description="Polar residues" evidence="1">
    <location>
        <begin position="1286"/>
        <end position="1314"/>
    </location>
</feature>
<feature type="region of interest" description="Disordered" evidence="1">
    <location>
        <begin position="1280"/>
        <end position="1381"/>
    </location>
</feature>
<sequence>MLANAEIFYDDKSIYNIKGIGTYKGPTGIGEYKVIPLFVVDVEIPEVTKYVASPSRFSTGVEFSLHEKWYHLDETLTTKWNFEYSYYPCSVIRRREYLEFPPESAKAFSDSAKVTGSIGSVCEVVMEHCTGKALQQYNTTEECLSFLGSLPHHDQTCQDAFGEYSAMGSSFMCKYLHHFMIPLSPEVHCAHAGKGLPDVGGNFKCVATDCQKDAAKQITGLMESSSSCSEKDMEELVQGIIYALPFCLPSLEMQVCLSNCTQAINTYLGRFAESGVIDSCDSGEVLGSSRLLSLVSVDAHVLFRLCSGDALLAADVESSLLDGQSIPSCSGVNQYLGTGLRCLGWNWDDVSQGMFIEWSTKDKNQRATQSDDIATAECFVFTHLYTQYLNIQVNQILDHASNLMQSDIQIHPSGHPVILSHEQVSMAFEQTQSRDGLGSTVDHCPIPGKAAAWMQHKPFLAVGQDTDSKAHKLSREFVYSTMKGLSVKPTAPPVRDDVFDERGLLDYDELFLSLSEEIFRALLGDASSKIDSFWTDDVIDEIRDLTKASFAWFFPESWHRAQGYLTGTAYVSLRQTLGRRLKDKFIPLQEAIKPFLPLFNVSASDEYLAYDALIDALSAVPGATVRLTGGIVKFIRQDPCQMLPLWNRSPERFIIEYSRLHAPVRGFATRSSTSSMGLHYQLASANLDPEVFLDPLSFNPDRSDLDQVVTWNFIEGRGESSHARSCPARSFAVQFAASHAERYFPKHITCANNMKVYSGVELFKDDAGITDGDRLQVLKTSTGSSTLFLFLHGYPDIPQEFAPIISHLRAKLNADYWILDGWSTNKCAISGYAEQVASFITESKAKFQYEKVFLVGHDYGGMVGWVVAGMLSKDILSGFISFAPSPQVFAKTMRMIPLQKVYFYNLMKPLIGSTYLASKNFQMLDDMMTNKTFWPEYRDEYHRKWDEVGAHSLTCVYRENFEIIGGTLTTLADLDVSEEDIETDVLLISGQDDVYFPQQLYHASIGVMKPQRGQRLSHTEVYHASHHSILHDHSQETSHHIEMFARSVNRKQISIWSRITIPPQVHSSYYEEVSGDTITFYVYILTFVVILTGIIMELTMGPMLVGKLGFGVYLFAQVMAATINFGCFFAANLITLPLYTVGLFKMGYPEVTSHILGPIYSPEFYYFNKPFRVMSFISGIAYIIHHAGVWLIHGIMQSSLTIFMNDDSARAGKIEDEEDPSPSETEENSTRKMSGSLKRGNSHEYYEHRSLRLFRNVHSAGKERDTVMDDDTCVRLPDAIDEGLPASTSSVSTRGHSLAGSSDKQPSLLQSSIQAIEEGENEDDTCKAPDTTSTKPMPSASAGLQSRRTNNMNRRSTLFNPSEVMHLMGFDESTTNGEKGS</sequence>
<keyword evidence="2" id="KW-1133">Transmembrane helix</keyword>
<feature type="transmembrane region" description="Helical" evidence="2">
    <location>
        <begin position="1080"/>
        <end position="1100"/>
    </location>
</feature>
<dbReference type="PANTHER" id="PTHR43798:SF33">
    <property type="entry name" value="HYDROLASE, PUTATIVE (AFU_ORTHOLOGUE AFUA_2G14860)-RELATED"/>
    <property type="match status" value="1"/>
</dbReference>
<feature type="domain" description="AB hydrolase-1" evidence="3">
    <location>
        <begin position="787"/>
        <end position="905"/>
    </location>
</feature>
<dbReference type="EMBL" id="JATAAI010000010">
    <property type="protein sequence ID" value="KAK1743004.1"/>
    <property type="molecule type" value="Genomic_DNA"/>
</dbReference>
<dbReference type="InterPro" id="IPR029058">
    <property type="entry name" value="AB_hydrolase_fold"/>
</dbReference>
<evidence type="ECO:0000313" key="4">
    <source>
        <dbReference type="EMBL" id="KAK1743004.1"/>
    </source>
</evidence>
<dbReference type="SUPFAM" id="SSF48264">
    <property type="entry name" value="Cytochrome P450"/>
    <property type="match status" value="1"/>
</dbReference>
<dbReference type="PANTHER" id="PTHR43798">
    <property type="entry name" value="MONOACYLGLYCEROL LIPASE"/>
    <property type="match status" value="1"/>
</dbReference>
<dbReference type="Pfam" id="PF00561">
    <property type="entry name" value="Abhydrolase_1"/>
    <property type="match status" value="1"/>
</dbReference>